<dbReference type="RefSeq" id="WP_043586400.1">
    <property type="nucleotide sequence ID" value="NZ_QWEC01000137.1"/>
</dbReference>
<evidence type="ECO:0000256" key="2">
    <source>
        <dbReference type="SAM" id="Phobius"/>
    </source>
</evidence>
<dbReference type="AlphaFoldDB" id="A0A399NSS8"/>
<evidence type="ECO:0008006" key="5">
    <source>
        <dbReference type="Google" id="ProtNLM"/>
    </source>
</evidence>
<feature type="compositionally biased region" description="Basic and acidic residues" evidence="1">
    <location>
        <begin position="200"/>
        <end position="209"/>
    </location>
</feature>
<keyword evidence="2" id="KW-0472">Membrane</keyword>
<accession>A0A399NSS8</accession>
<evidence type="ECO:0000256" key="1">
    <source>
        <dbReference type="SAM" id="MobiDB-lite"/>
    </source>
</evidence>
<name>A0A399NSS8_9MICO</name>
<dbReference type="Proteomes" id="UP000266298">
    <property type="component" value="Unassembled WGS sequence"/>
</dbReference>
<protein>
    <recommendedName>
        <fullName evidence="5">Integral membrane protein</fullName>
    </recommendedName>
</protein>
<evidence type="ECO:0000313" key="3">
    <source>
        <dbReference type="EMBL" id="RII96848.1"/>
    </source>
</evidence>
<feature type="transmembrane region" description="Helical" evidence="2">
    <location>
        <begin position="20"/>
        <end position="39"/>
    </location>
</feature>
<feature type="transmembrane region" description="Helical" evidence="2">
    <location>
        <begin position="146"/>
        <end position="165"/>
    </location>
</feature>
<feature type="transmembrane region" description="Helical" evidence="2">
    <location>
        <begin position="122"/>
        <end position="140"/>
    </location>
</feature>
<dbReference type="EMBL" id="QWEC01000137">
    <property type="protein sequence ID" value="RII96848.1"/>
    <property type="molecule type" value="Genomic_DNA"/>
</dbReference>
<reference evidence="3 4" key="1">
    <citation type="submission" date="2018-08" db="EMBL/GenBank/DDBJ databases">
        <title>Genome Sequence of Clavibacter michiganensis Subspecies type strains, and the Atypical Peach-Colored Strains Isolated from Tomato.</title>
        <authorList>
            <person name="Osdaghi E."/>
            <person name="Portier P."/>
            <person name="Briand M."/>
            <person name="Jacques M.-A."/>
        </authorList>
    </citation>
    <scope>NUCLEOTIDE SEQUENCE [LARGE SCALE GENOMIC DNA]</scope>
    <source>
        <strain evidence="3 4">CFBP 7493</strain>
    </source>
</reference>
<evidence type="ECO:0000313" key="4">
    <source>
        <dbReference type="Proteomes" id="UP000266298"/>
    </source>
</evidence>
<organism evidence="3 4">
    <name type="scientific">Clavibacter michiganensis</name>
    <dbReference type="NCBI Taxonomy" id="28447"/>
    <lineage>
        <taxon>Bacteria</taxon>
        <taxon>Bacillati</taxon>
        <taxon>Actinomycetota</taxon>
        <taxon>Actinomycetes</taxon>
        <taxon>Micrococcales</taxon>
        <taxon>Microbacteriaceae</taxon>
        <taxon>Clavibacter</taxon>
    </lineage>
</organism>
<keyword evidence="2" id="KW-0812">Transmembrane</keyword>
<feature type="transmembrane region" description="Helical" evidence="2">
    <location>
        <begin position="51"/>
        <end position="70"/>
    </location>
</feature>
<gene>
    <name evidence="3" type="ORF">DZF96_09765</name>
</gene>
<keyword evidence="2" id="KW-1133">Transmembrane helix</keyword>
<feature type="region of interest" description="Disordered" evidence="1">
    <location>
        <begin position="187"/>
        <end position="209"/>
    </location>
</feature>
<sequence length="209" mass="22689">MTPTAPDRPQPLFRRIRRAWADAPAVVQVLAVAVLYFGFLTLIDFAGWNEVGFALLLRAGLALVFGALMIGSRRIQGRRWARTPSWVEVSEAAEDGELPAGADLGAWLAALERRRAEIRQEAWLVPIALVAVVALTFLNGASGDRAIAGLVFLAVFVTWGMSNIVSRGRRRDGVDALLISLQESARVDEERRAGWAPPAPDDRIPPAAG</sequence>
<comment type="caution">
    <text evidence="3">The sequence shown here is derived from an EMBL/GenBank/DDBJ whole genome shotgun (WGS) entry which is preliminary data.</text>
</comment>
<proteinExistence type="predicted"/>